<organism evidence="1">
    <name type="scientific">Daucus carota subsp. sativus</name>
    <name type="common">Carrot</name>
    <dbReference type="NCBI Taxonomy" id="79200"/>
    <lineage>
        <taxon>Eukaryota</taxon>
        <taxon>Viridiplantae</taxon>
        <taxon>Streptophyta</taxon>
        <taxon>Embryophyta</taxon>
        <taxon>Tracheophyta</taxon>
        <taxon>Spermatophyta</taxon>
        <taxon>Magnoliopsida</taxon>
        <taxon>eudicotyledons</taxon>
        <taxon>Gunneridae</taxon>
        <taxon>Pentapetalae</taxon>
        <taxon>asterids</taxon>
        <taxon>campanulids</taxon>
        <taxon>Apiales</taxon>
        <taxon>Apiaceae</taxon>
        <taxon>Apioideae</taxon>
        <taxon>Scandiceae</taxon>
        <taxon>Daucinae</taxon>
        <taxon>Daucus</taxon>
        <taxon>Daucus sect. Daucus</taxon>
    </lineage>
</organism>
<evidence type="ECO:0000313" key="1">
    <source>
        <dbReference type="EMBL" id="KZN04284.1"/>
    </source>
</evidence>
<dbReference type="AlphaFoldDB" id="A0A166CSR0"/>
<dbReference type="Gramene" id="KZN04284">
    <property type="protein sequence ID" value="KZN04284"/>
    <property type="gene ID" value="DCAR_005074"/>
</dbReference>
<protein>
    <recommendedName>
        <fullName evidence="2">Ubiquitin-like protease family profile domain-containing protein</fullName>
    </recommendedName>
</protein>
<dbReference type="SUPFAM" id="SSF54001">
    <property type="entry name" value="Cysteine proteinases"/>
    <property type="match status" value="1"/>
</dbReference>
<reference evidence="1" key="1">
    <citation type="journal article" date="2016" name="Nat. Genet.">
        <title>A high-quality carrot genome assembly provides new insights into carotenoid accumulation and asterid genome evolution.</title>
        <authorList>
            <person name="Iorizzo M."/>
            <person name="Ellison S."/>
            <person name="Senalik D."/>
            <person name="Zeng P."/>
            <person name="Satapoomin P."/>
            <person name="Huang J."/>
            <person name="Bowman M."/>
            <person name="Iovene M."/>
            <person name="Sanseverino W."/>
            <person name="Cavagnaro P."/>
            <person name="Yildiz M."/>
            <person name="Macko-Podgorni A."/>
            <person name="Moranska E."/>
            <person name="Grzebelus E."/>
            <person name="Grzebelus D."/>
            <person name="Ashrafi H."/>
            <person name="Zheng Z."/>
            <person name="Cheng S."/>
            <person name="Spooner D."/>
            <person name="Van Deynze A."/>
            <person name="Simon P."/>
        </authorList>
    </citation>
    <scope>NUCLEOTIDE SEQUENCE [LARGE SCALE GENOMIC DNA]</scope>
    <source>
        <tissue evidence="1">Leaf</tissue>
    </source>
</reference>
<comment type="caution">
    <text evidence="1">The sequence shown here is derived from an EMBL/GenBank/DDBJ whole genome shotgun (WGS) entry which is preliminary data.</text>
</comment>
<name>A0A166CSR0_DAUCS</name>
<accession>A0A166CSR0</accession>
<dbReference type="OMA" id="AVMRFMK"/>
<dbReference type="InterPro" id="IPR038765">
    <property type="entry name" value="Papain-like_cys_pep_sf"/>
</dbReference>
<proteinExistence type="predicted"/>
<dbReference type="EMBL" id="LNRQ01000002">
    <property type="protein sequence ID" value="KZN04284.1"/>
    <property type="molecule type" value="Genomic_DNA"/>
</dbReference>
<gene>
    <name evidence="1" type="ORF">DCAR_005074</name>
</gene>
<sequence length="86" mass="9794">MRAVRAHNAELGRVIKNPKVKNLPGCPKQPGGTECGYAVMRFMKDLVEDPDMKLLDKWAARSRKTYSKADLDIVRLETLDYIQSIM</sequence>
<evidence type="ECO:0008006" key="2">
    <source>
        <dbReference type="Google" id="ProtNLM"/>
    </source>
</evidence>